<dbReference type="OrthoDB" id="9795555at2"/>
<name>A0A368MYH8_9FLAO</name>
<dbReference type="RefSeq" id="WP_114304422.1">
    <property type="nucleotide sequence ID" value="NZ_QPIE01000007.1"/>
</dbReference>
<dbReference type="AlphaFoldDB" id="A0A368MYH8"/>
<dbReference type="PANTHER" id="PTHR10655">
    <property type="entry name" value="LYSOPHOSPHOLIPASE-RELATED"/>
    <property type="match status" value="1"/>
</dbReference>
<dbReference type="Gene3D" id="3.40.50.1820">
    <property type="entry name" value="alpha/beta hydrolase"/>
    <property type="match status" value="1"/>
</dbReference>
<keyword evidence="5" id="KW-1185">Reference proteome</keyword>
<evidence type="ECO:0000259" key="3">
    <source>
        <dbReference type="Pfam" id="PF02230"/>
    </source>
</evidence>
<dbReference type="Pfam" id="PF02230">
    <property type="entry name" value="Abhydrolase_2"/>
    <property type="match status" value="1"/>
</dbReference>
<accession>A0A368MYH8</accession>
<proteinExistence type="inferred from homology"/>
<dbReference type="InterPro" id="IPR003140">
    <property type="entry name" value="PLipase/COase/thioEstase"/>
</dbReference>
<comment type="similarity">
    <text evidence="1">Belongs to the AB hydrolase superfamily. AB hydrolase 2 family.</text>
</comment>
<dbReference type="SUPFAM" id="SSF53474">
    <property type="entry name" value="alpha/beta-Hydrolases"/>
    <property type="match status" value="1"/>
</dbReference>
<comment type="caution">
    <text evidence="4">The sequence shown here is derived from an EMBL/GenBank/DDBJ whole genome shotgun (WGS) entry which is preliminary data.</text>
</comment>
<dbReference type="InterPro" id="IPR050565">
    <property type="entry name" value="LYPA1-2/EST-like"/>
</dbReference>
<evidence type="ECO:0000256" key="1">
    <source>
        <dbReference type="ARBA" id="ARBA00006499"/>
    </source>
</evidence>
<dbReference type="InterPro" id="IPR029058">
    <property type="entry name" value="AB_hydrolase_fold"/>
</dbReference>
<protein>
    <submittedName>
        <fullName evidence="4">Phospholipase</fullName>
    </submittedName>
</protein>
<dbReference type="GO" id="GO:0016787">
    <property type="term" value="F:hydrolase activity"/>
    <property type="evidence" value="ECO:0007669"/>
    <property type="project" value="UniProtKB-KW"/>
</dbReference>
<dbReference type="EMBL" id="QPIE01000007">
    <property type="protein sequence ID" value="RCU42321.1"/>
    <property type="molecule type" value="Genomic_DNA"/>
</dbReference>
<sequence>MDLQYLIREPMEILPTTPALFMIHGYGSNENDLFSFVPDLPEDWLIVSFRAPLPVPYGGYSWYEIDFTDPEKYVDTAQAHESLNALLDHILKISNHYGLTQNPTHLCGFSQGGILAYALALRLPELFSKIACMSSYPEEKILHPIVKDKKKLERLRFFISHGTDDAIIPLEWGRKAADLLYDLGCYFTFREYMIGHGVNQKNYLDLIAFFK</sequence>
<feature type="domain" description="Phospholipase/carboxylesterase/thioesterase" evidence="3">
    <location>
        <begin position="15"/>
        <end position="209"/>
    </location>
</feature>
<evidence type="ECO:0000256" key="2">
    <source>
        <dbReference type="ARBA" id="ARBA00022801"/>
    </source>
</evidence>
<evidence type="ECO:0000313" key="5">
    <source>
        <dbReference type="Proteomes" id="UP000252172"/>
    </source>
</evidence>
<gene>
    <name evidence="4" type="ORF">DQ356_10360</name>
</gene>
<evidence type="ECO:0000313" key="4">
    <source>
        <dbReference type="EMBL" id="RCU42321.1"/>
    </source>
</evidence>
<dbReference type="Proteomes" id="UP000252172">
    <property type="component" value="Unassembled WGS sequence"/>
</dbReference>
<dbReference type="PANTHER" id="PTHR10655:SF17">
    <property type="entry name" value="LYSOPHOSPHOLIPASE-LIKE PROTEIN 1"/>
    <property type="match status" value="1"/>
</dbReference>
<keyword evidence="2" id="KW-0378">Hydrolase</keyword>
<organism evidence="4 5">
    <name type="scientific">Chryseobacterium lacus</name>
    <dbReference type="NCBI Taxonomy" id="2058346"/>
    <lineage>
        <taxon>Bacteria</taxon>
        <taxon>Pseudomonadati</taxon>
        <taxon>Bacteroidota</taxon>
        <taxon>Flavobacteriia</taxon>
        <taxon>Flavobacteriales</taxon>
        <taxon>Weeksellaceae</taxon>
        <taxon>Chryseobacterium group</taxon>
        <taxon>Chryseobacterium</taxon>
    </lineage>
</organism>
<reference evidence="4 5" key="1">
    <citation type="submission" date="2018-07" db="EMBL/GenBank/DDBJ databases">
        <title>Chryseobacterium lacus sp. nov., isolated from lake water.</title>
        <authorList>
            <person name="Li C.-M."/>
        </authorList>
    </citation>
    <scope>NUCLEOTIDE SEQUENCE [LARGE SCALE GENOMIC DNA]</scope>
    <source>
        <strain evidence="4 5">YLOS41</strain>
    </source>
</reference>